<gene>
    <name evidence="2" type="ORF">J3R75_002233</name>
</gene>
<sequence>MSSSPTPRENLLALWRRQGIHHAPVCFNLCPDQLNTFRQRYGADANPADVFGFPFRYLSSSFLKPSNHDWQQYFPGQLFDPRTRFNLWGVGEEPAEGSRHITRMHHPMAAFTLLAQFAAYPYPAVDLSQQDKARAEVAALHARGLAAAAGMACTVWEIAWYMRGMEDLMVDLLADSPCAIWHLDRLTDIACQRAQAFAQAGVDLLCLGDDIGMQKTTMMSMDNYRQWLKPRHAAVISAAKAAKPDIMVTYHSCGFIEPFIPELIEIGVDVLDPVQPECMDFAKIHAQYGSRLSFWGTLGTQSTMPFGSADDVRRTTLRNLASAGNKGGLFCSPTHMIEPEVPWENIEAYVQAAREFQP</sequence>
<feature type="domain" description="Uroporphyrinogen decarboxylase (URO-D)" evidence="1">
    <location>
        <begin position="148"/>
        <end position="355"/>
    </location>
</feature>
<dbReference type="PANTHER" id="PTHR47099">
    <property type="entry name" value="METHYLCOBAMIDE:COM METHYLTRANSFERASE MTBA"/>
    <property type="match status" value="1"/>
</dbReference>
<accession>A0AAE4ANX7</accession>
<dbReference type="EMBL" id="JAUSVL010000001">
    <property type="protein sequence ID" value="MDQ0290126.1"/>
    <property type="molecule type" value="Genomic_DNA"/>
</dbReference>
<comment type="caution">
    <text evidence="2">The sequence shown here is derived from an EMBL/GenBank/DDBJ whole genome shotgun (WGS) entry which is preliminary data.</text>
</comment>
<dbReference type="Pfam" id="PF01208">
    <property type="entry name" value="URO-D"/>
    <property type="match status" value="1"/>
</dbReference>
<dbReference type="RefSeq" id="WP_307261545.1">
    <property type="nucleotide sequence ID" value="NZ_JAUSVL010000001.1"/>
</dbReference>
<dbReference type="EC" id="4.1.1.37" evidence="2"/>
<dbReference type="InterPro" id="IPR000257">
    <property type="entry name" value="Uroporphyrinogen_deCOase"/>
</dbReference>
<keyword evidence="3" id="KW-1185">Reference proteome</keyword>
<evidence type="ECO:0000313" key="3">
    <source>
        <dbReference type="Proteomes" id="UP001238163"/>
    </source>
</evidence>
<dbReference type="PANTHER" id="PTHR47099:SF1">
    <property type="entry name" value="METHYLCOBAMIDE:COM METHYLTRANSFERASE MTBA"/>
    <property type="match status" value="1"/>
</dbReference>
<dbReference type="Proteomes" id="UP001238163">
    <property type="component" value="Unassembled WGS sequence"/>
</dbReference>
<dbReference type="Gene3D" id="3.20.20.210">
    <property type="match status" value="1"/>
</dbReference>
<protein>
    <submittedName>
        <fullName evidence="2">Uroporphyrinogen decarboxylase</fullName>
        <ecNumber evidence="2">4.1.1.37</ecNumber>
    </submittedName>
</protein>
<evidence type="ECO:0000259" key="1">
    <source>
        <dbReference type="Pfam" id="PF01208"/>
    </source>
</evidence>
<dbReference type="GO" id="GO:0004853">
    <property type="term" value="F:uroporphyrinogen decarboxylase activity"/>
    <property type="evidence" value="ECO:0007669"/>
    <property type="project" value="UniProtKB-EC"/>
</dbReference>
<name>A0AAE4ANX7_9BACT</name>
<reference evidence="2" key="1">
    <citation type="submission" date="2023-07" db="EMBL/GenBank/DDBJ databases">
        <title>Genomic Encyclopedia of Type Strains, Phase IV (KMG-IV): sequencing the most valuable type-strain genomes for metagenomic binning, comparative biology and taxonomic classification.</title>
        <authorList>
            <person name="Goeker M."/>
        </authorList>
    </citation>
    <scope>NUCLEOTIDE SEQUENCE</scope>
    <source>
        <strain evidence="2">DSM 24202</strain>
    </source>
</reference>
<dbReference type="AlphaFoldDB" id="A0AAE4ANX7"/>
<dbReference type="SUPFAM" id="SSF51726">
    <property type="entry name" value="UROD/MetE-like"/>
    <property type="match status" value="1"/>
</dbReference>
<organism evidence="2 3">
    <name type="scientific">Oligosphaera ethanolica</name>
    <dbReference type="NCBI Taxonomy" id="760260"/>
    <lineage>
        <taxon>Bacteria</taxon>
        <taxon>Pseudomonadati</taxon>
        <taxon>Lentisphaerota</taxon>
        <taxon>Oligosphaeria</taxon>
        <taxon>Oligosphaerales</taxon>
        <taxon>Oligosphaeraceae</taxon>
        <taxon>Oligosphaera</taxon>
    </lineage>
</organism>
<dbReference type="InterPro" id="IPR052024">
    <property type="entry name" value="Methanogen_methyltrans"/>
</dbReference>
<dbReference type="GO" id="GO:0006779">
    <property type="term" value="P:porphyrin-containing compound biosynthetic process"/>
    <property type="evidence" value="ECO:0007669"/>
    <property type="project" value="InterPro"/>
</dbReference>
<keyword evidence="2" id="KW-0456">Lyase</keyword>
<evidence type="ECO:0000313" key="2">
    <source>
        <dbReference type="EMBL" id="MDQ0290126.1"/>
    </source>
</evidence>
<proteinExistence type="predicted"/>
<dbReference type="InterPro" id="IPR038071">
    <property type="entry name" value="UROD/MetE-like_sf"/>
</dbReference>